<dbReference type="PRINTS" id="PR01000">
    <property type="entry name" value="SREBPS2PTASE"/>
</dbReference>
<evidence type="ECO:0000256" key="8">
    <source>
        <dbReference type="ARBA" id="ARBA00023136"/>
    </source>
</evidence>
<protein>
    <recommendedName>
        <fullName evidence="5">Membrane-bound transcription factor site-2 protease</fullName>
        <ecNumber evidence="4">3.4.24.85</ecNumber>
    </recommendedName>
    <alternativeName>
        <fullName evidence="9">Endopeptidase S2P</fullName>
    </alternativeName>
</protein>
<dbReference type="CTD" id="36262"/>
<dbReference type="Proteomes" id="UP001652582">
    <property type="component" value="Chromosome 13"/>
</dbReference>
<keyword evidence="14" id="KW-0645">Protease</keyword>
<dbReference type="GO" id="GO:0005737">
    <property type="term" value="C:cytoplasm"/>
    <property type="evidence" value="ECO:0007669"/>
    <property type="project" value="TreeGrafter"/>
</dbReference>
<dbReference type="AlphaFoldDB" id="A0A6J1P9I1"/>
<gene>
    <name evidence="14" type="primary">LOC112058056</name>
</gene>
<dbReference type="Gene3D" id="2.30.42.10">
    <property type="match status" value="1"/>
</dbReference>
<comment type="function">
    <text evidence="10">Zinc metalloprotease that mediates intramembrane proteolysis of proteins such as ATF6, ATF6B, SREBF1/SREBP1 and SREBF2/SREBP2. Catalyzes the second step in the proteolytic activation of the sterol regulatory element-binding proteins (SREBPs) SREBF1/SREBP1 and SREBF2/SREBP2: cleaves SREBPs within the first transmembrane segment, thereby releasing the N-terminal segment with a portion of the transmembrane segment attached. Mature N-terminal SREBP fragments shuttle to the nucleus and activate gene transcription. Also mediates the second step in the proteolytic activation of the cyclic AMP-dependent transcription factor ATF-6 (ATF6 and ATF6B). Involved in intramembrane proteolysis during bone formation. In astrocytes and osteoblasts, upon DNA damage and ER stress, mediates the second step of the regulated intramembrane proteolytic activation of the transcription factor CREB3L1, leading to the inhibition of cell-cycle progression.</text>
</comment>
<dbReference type="GO" id="GO:0012505">
    <property type="term" value="C:endomembrane system"/>
    <property type="evidence" value="ECO:0007669"/>
    <property type="project" value="UniProtKB-SubCell"/>
</dbReference>
<dbReference type="GO" id="GO:1905897">
    <property type="term" value="P:regulation of response to endoplasmic reticulum stress"/>
    <property type="evidence" value="ECO:0007669"/>
    <property type="project" value="TreeGrafter"/>
</dbReference>
<feature type="transmembrane region" description="Helical" evidence="11">
    <location>
        <begin position="463"/>
        <end position="488"/>
    </location>
</feature>
<dbReference type="PANTHER" id="PTHR13325">
    <property type="entry name" value="PROTEASE M50 MEMBRANE-BOUND TRANSCRIPTION FACTOR SITE 2 PROTEASE"/>
    <property type="match status" value="1"/>
</dbReference>
<evidence type="ECO:0000313" key="13">
    <source>
        <dbReference type="Proteomes" id="UP001652582"/>
    </source>
</evidence>
<evidence type="ECO:0000256" key="3">
    <source>
        <dbReference type="ARBA" id="ARBA00009989"/>
    </source>
</evidence>
<dbReference type="PANTHER" id="PTHR13325:SF3">
    <property type="entry name" value="MEMBRANE-BOUND TRANSCRIPTION FACTOR SITE-2 PROTEASE"/>
    <property type="match status" value="1"/>
</dbReference>
<dbReference type="GO" id="GO:0016020">
    <property type="term" value="C:membrane"/>
    <property type="evidence" value="ECO:0007669"/>
    <property type="project" value="InterPro"/>
</dbReference>
<organism evidence="13 14">
    <name type="scientific">Bicyclus anynana</name>
    <name type="common">Squinting bush brown butterfly</name>
    <dbReference type="NCBI Taxonomy" id="110368"/>
    <lineage>
        <taxon>Eukaryota</taxon>
        <taxon>Metazoa</taxon>
        <taxon>Ecdysozoa</taxon>
        <taxon>Arthropoda</taxon>
        <taxon>Hexapoda</taxon>
        <taxon>Insecta</taxon>
        <taxon>Pterygota</taxon>
        <taxon>Neoptera</taxon>
        <taxon>Endopterygota</taxon>
        <taxon>Lepidoptera</taxon>
        <taxon>Glossata</taxon>
        <taxon>Ditrysia</taxon>
        <taxon>Papilionoidea</taxon>
        <taxon>Nymphalidae</taxon>
        <taxon>Satyrinae</taxon>
        <taxon>Satyrini</taxon>
        <taxon>Mycalesina</taxon>
        <taxon>Bicyclus</taxon>
    </lineage>
</organism>
<reference evidence="14" key="1">
    <citation type="submission" date="2025-08" db="UniProtKB">
        <authorList>
            <consortium name="RefSeq"/>
        </authorList>
    </citation>
    <scope>IDENTIFICATION</scope>
</reference>
<dbReference type="InterPro" id="IPR001193">
    <property type="entry name" value="MBTPS2"/>
</dbReference>
<feature type="transmembrane region" description="Helical" evidence="11">
    <location>
        <begin position="418"/>
        <end position="435"/>
    </location>
</feature>
<keyword evidence="8 11" id="KW-0472">Membrane</keyword>
<feature type="transmembrane region" description="Helical" evidence="11">
    <location>
        <begin position="127"/>
        <end position="144"/>
    </location>
</feature>
<keyword evidence="6 11" id="KW-0812">Transmembrane</keyword>
<dbReference type="GO" id="GO:0031293">
    <property type="term" value="P:membrane protein intracellular domain proteolysis"/>
    <property type="evidence" value="ECO:0007669"/>
    <property type="project" value="TreeGrafter"/>
</dbReference>
<evidence type="ECO:0000256" key="2">
    <source>
        <dbReference type="ARBA" id="ARBA00004127"/>
    </source>
</evidence>
<dbReference type="InterPro" id="IPR008915">
    <property type="entry name" value="Peptidase_M50"/>
</dbReference>
<evidence type="ECO:0000256" key="10">
    <source>
        <dbReference type="ARBA" id="ARBA00045828"/>
    </source>
</evidence>
<proteinExistence type="inferred from homology"/>
<evidence type="ECO:0000259" key="12">
    <source>
        <dbReference type="Pfam" id="PF02163"/>
    </source>
</evidence>
<dbReference type="RefSeq" id="XP_023954490.1">
    <property type="nucleotide sequence ID" value="XM_024098722.2"/>
</dbReference>
<dbReference type="EC" id="3.4.24.85" evidence="4"/>
<feature type="transmembrane region" description="Helical" evidence="11">
    <location>
        <begin position="5"/>
        <end position="24"/>
    </location>
</feature>
<keyword evidence="7 11" id="KW-1133">Transmembrane helix</keyword>
<evidence type="ECO:0000256" key="6">
    <source>
        <dbReference type="ARBA" id="ARBA00022692"/>
    </source>
</evidence>
<dbReference type="Pfam" id="PF02163">
    <property type="entry name" value="Peptidase_M50"/>
    <property type="match status" value="1"/>
</dbReference>
<dbReference type="SUPFAM" id="SSF50156">
    <property type="entry name" value="PDZ domain-like"/>
    <property type="match status" value="1"/>
</dbReference>
<comment type="similarity">
    <text evidence="3">Belongs to the peptidase M50A family.</text>
</comment>
<evidence type="ECO:0000313" key="14">
    <source>
        <dbReference type="RefSeq" id="XP_023954490.1"/>
    </source>
</evidence>
<evidence type="ECO:0000256" key="5">
    <source>
        <dbReference type="ARBA" id="ARBA00014400"/>
    </source>
</evidence>
<feature type="transmembrane region" description="Helical" evidence="11">
    <location>
        <begin position="73"/>
        <end position="94"/>
    </location>
</feature>
<dbReference type="InterPro" id="IPR036034">
    <property type="entry name" value="PDZ_sf"/>
</dbReference>
<dbReference type="OrthoDB" id="69989at2759"/>
<feature type="transmembrane region" description="Helical" evidence="11">
    <location>
        <begin position="195"/>
        <end position="220"/>
    </location>
</feature>
<name>A0A6J1P9I1_BICAN</name>
<evidence type="ECO:0000256" key="11">
    <source>
        <dbReference type="SAM" id="Phobius"/>
    </source>
</evidence>
<evidence type="ECO:0000256" key="9">
    <source>
        <dbReference type="ARBA" id="ARBA00032658"/>
    </source>
</evidence>
<evidence type="ECO:0000256" key="4">
    <source>
        <dbReference type="ARBA" id="ARBA00012347"/>
    </source>
</evidence>
<dbReference type="KEGG" id="bany:112058056"/>
<feature type="domain" description="Peptidase M50" evidence="12">
    <location>
        <begin position="131"/>
        <end position="454"/>
    </location>
</feature>
<dbReference type="GeneID" id="112058056"/>
<comment type="catalytic activity">
    <reaction evidence="1">
        <text>Cleaves several transcription factors that are type-2 transmembrane proteins within membrane-spanning domains. Known substrates include sterol regulatory element-binding protein (SREBP) -1, SREBP-2 and forms of the transcriptional activator ATF6. SREBP-2 is cleaved at the site 477-DRSRILL-|-CVLTFLCLSFNPLTSLLQWGGA-505. The residues Asn-Pro, 11 residues distal to the site of cleavage in the membrane-spanning domain, are important for cleavage by S2P endopeptidase. Replacement of either of these residues does not prevent cleavage, but there is no cleavage if both of these residues are replaced.</text>
        <dbReference type="EC" id="3.4.24.85"/>
    </reaction>
</comment>
<dbReference type="GO" id="GO:0004222">
    <property type="term" value="F:metalloendopeptidase activity"/>
    <property type="evidence" value="ECO:0007669"/>
    <property type="project" value="InterPro"/>
</dbReference>
<feature type="transmembrane region" description="Helical" evidence="11">
    <location>
        <begin position="156"/>
        <end position="175"/>
    </location>
</feature>
<evidence type="ECO:0000256" key="1">
    <source>
        <dbReference type="ARBA" id="ARBA00001350"/>
    </source>
</evidence>
<keyword evidence="14" id="KW-0378">Hydrolase</keyword>
<comment type="subcellular location">
    <subcellularLocation>
        <location evidence="2">Endomembrane system</location>
        <topology evidence="2">Multi-pass membrane protein</topology>
    </subcellularLocation>
</comment>
<accession>A0A6J1P9I1</accession>
<feature type="transmembrane region" description="Helical" evidence="11">
    <location>
        <begin position="30"/>
        <end position="52"/>
    </location>
</feature>
<keyword evidence="13" id="KW-1185">Reference proteome</keyword>
<evidence type="ECO:0000256" key="7">
    <source>
        <dbReference type="ARBA" id="ARBA00022989"/>
    </source>
</evidence>
<sequence length="497" mass="57187">MSFTVLCSFVLAFYVVLWFFDSFFKSCMHYPYYAFLEGTGLKIGVFNFTWKTTAFNRFIYRWSKNLTRVLRKWFNFGFIFAIALFLPFAIWTLLNFIFEHFHESIQINSVPEVKAMLPGVNIPASDFWVYFMAIGFSSIFHELGHAAAAAQEDVQLLTVGVYVFAIIPIAFVELNTEHLNSLSITKRLKIYCAGVWHNIALAFIAMLLFFSAPILFSIAYKTDIGVRVTGFTSDSPLKNPRGLEDSDVILSINGCPIKNAKDWSYCLHVAHDRYGICTSAEYIAQNDEIMMETIKENDVVECCRKDDLYSFCFEYMEPKSVVDTVLAGQYSCLKPRDMVKSKLTKCTEANGYTCPRNMHCLKPSLNNQTYLLIIERKDNHAVLYLGLPYDLHKTVFVDQYFPRSAIISFFSPMQFEKLLRYIFIFSLGIGLLNVLPCYGTDGHHIARNMIQWLALYLNKNGDFITFFTVFTVVVGTGITVPILLYLFYKAIFIDNYY</sequence>